<dbReference type="CDD" id="cd00448">
    <property type="entry name" value="YjgF_YER057c_UK114_family"/>
    <property type="match status" value="1"/>
</dbReference>
<reference evidence="2 3" key="1">
    <citation type="submission" date="2018-12" db="EMBL/GenBank/DDBJ databases">
        <title>Lysinibacillus antri sp. nov., isolated from a cave soil.</title>
        <authorList>
            <person name="Narsing Rao M.P."/>
            <person name="Zhang H."/>
            <person name="Dong Z.-Y."/>
            <person name="Niu X.-K."/>
            <person name="Zhang K."/>
            <person name="Fang B.-Z."/>
            <person name="Kang Y.-Q."/>
            <person name="Xiao M."/>
            <person name="Li W.-J."/>
        </authorList>
    </citation>
    <scope>NUCLEOTIDE SEQUENCE [LARGE SCALE GENOMIC DNA]</scope>
    <source>
        <strain evidence="2 3">SYSU K30002</strain>
    </source>
</reference>
<comment type="caution">
    <text evidence="2">The sequence shown here is derived from an EMBL/GenBank/DDBJ whole genome shotgun (WGS) entry which is preliminary data.</text>
</comment>
<dbReference type="InterPro" id="IPR035959">
    <property type="entry name" value="RutC-like_sf"/>
</dbReference>
<name>A0A432L8L8_9BACI</name>
<dbReference type="Gene3D" id="3.30.1330.40">
    <property type="entry name" value="RutC-like"/>
    <property type="match status" value="1"/>
</dbReference>
<dbReference type="InterPro" id="IPR019897">
    <property type="entry name" value="RidA_CS"/>
</dbReference>
<dbReference type="InterPro" id="IPR006056">
    <property type="entry name" value="RidA"/>
</dbReference>
<dbReference type="GO" id="GO:0019239">
    <property type="term" value="F:deaminase activity"/>
    <property type="evidence" value="ECO:0007669"/>
    <property type="project" value="TreeGrafter"/>
</dbReference>
<proteinExistence type="inferred from homology"/>
<dbReference type="AlphaFoldDB" id="A0A432L8L8"/>
<gene>
    <name evidence="2" type="ORF">EK386_15815</name>
</gene>
<dbReference type="Pfam" id="PF01042">
    <property type="entry name" value="Ribonuc_L-PSP"/>
    <property type="match status" value="1"/>
</dbReference>
<sequence length="124" mass="13098">MKTVSTTNAPAAIGPYAQGIVVNGMFYSSGQIPLTAAGELVEGDIVTQTNQVFENLKAVLEAAGSSLDKVVKTTVFLGDMNDFAAMNEAYASHFGEHKPARSAVEVARLPKDVKVEIEVIAVVE</sequence>
<dbReference type="PANTHER" id="PTHR11803:SF39">
    <property type="entry name" value="2-IMINOBUTANOATE_2-IMINOPROPANOATE DEAMINASE"/>
    <property type="match status" value="1"/>
</dbReference>
<dbReference type="EMBL" id="RYYR01000027">
    <property type="protein sequence ID" value="RUL49152.1"/>
    <property type="molecule type" value="Genomic_DNA"/>
</dbReference>
<comment type="similarity">
    <text evidence="1">Belongs to the RutC family.</text>
</comment>
<dbReference type="PANTHER" id="PTHR11803">
    <property type="entry name" value="2-IMINOBUTANOATE/2-IMINOPROPANOATE DEAMINASE RIDA"/>
    <property type="match status" value="1"/>
</dbReference>
<dbReference type="InterPro" id="IPR006175">
    <property type="entry name" value="YjgF/YER057c/UK114"/>
</dbReference>
<dbReference type="RefSeq" id="WP_126660153.1">
    <property type="nucleotide sequence ID" value="NZ_RYYR01000027.1"/>
</dbReference>
<evidence type="ECO:0000313" key="3">
    <source>
        <dbReference type="Proteomes" id="UP000287910"/>
    </source>
</evidence>
<keyword evidence="3" id="KW-1185">Reference proteome</keyword>
<organism evidence="2 3">
    <name type="scientific">Lysinibacillus antri</name>
    <dbReference type="NCBI Taxonomy" id="2498145"/>
    <lineage>
        <taxon>Bacteria</taxon>
        <taxon>Bacillati</taxon>
        <taxon>Bacillota</taxon>
        <taxon>Bacilli</taxon>
        <taxon>Bacillales</taxon>
        <taxon>Bacillaceae</taxon>
        <taxon>Lysinibacillus</taxon>
    </lineage>
</organism>
<dbReference type="Proteomes" id="UP000287910">
    <property type="component" value="Unassembled WGS sequence"/>
</dbReference>
<accession>A0A432L8L8</accession>
<dbReference type="SUPFAM" id="SSF55298">
    <property type="entry name" value="YjgF-like"/>
    <property type="match status" value="1"/>
</dbReference>
<dbReference type="GO" id="GO:0005829">
    <property type="term" value="C:cytosol"/>
    <property type="evidence" value="ECO:0007669"/>
    <property type="project" value="TreeGrafter"/>
</dbReference>
<evidence type="ECO:0000256" key="1">
    <source>
        <dbReference type="ARBA" id="ARBA00010552"/>
    </source>
</evidence>
<dbReference type="PROSITE" id="PS01094">
    <property type="entry name" value="UPF0076"/>
    <property type="match status" value="1"/>
</dbReference>
<protein>
    <submittedName>
        <fullName evidence="2">RidA family protein</fullName>
    </submittedName>
</protein>
<dbReference type="FunFam" id="3.30.1330.40:FF:000001">
    <property type="entry name" value="L-PSP family endoribonuclease"/>
    <property type="match status" value="1"/>
</dbReference>
<evidence type="ECO:0000313" key="2">
    <source>
        <dbReference type="EMBL" id="RUL49152.1"/>
    </source>
</evidence>
<dbReference type="NCBIfam" id="TIGR00004">
    <property type="entry name" value="Rid family detoxifying hydrolase"/>
    <property type="match status" value="1"/>
</dbReference>